<gene>
    <name evidence="1" type="ORF">ACFPL4_32920</name>
</gene>
<name>A0ABV9VJ39_STRAZ</name>
<proteinExistence type="predicted"/>
<evidence type="ECO:0000313" key="2">
    <source>
        <dbReference type="Proteomes" id="UP001595908"/>
    </source>
</evidence>
<comment type="caution">
    <text evidence="1">The sequence shown here is derived from an EMBL/GenBank/DDBJ whole genome shotgun (WGS) entry which is preliminary data.</text>
</comment>
<evidence type="ECO:0000313" key="1">
    <source>
        <dbReference type="EMBL" id="MFC4983094.1"/>
    </source>
</evidence>
<protein>
    <submittedName>
        <fullName evidence="1">Uncharacterized protein</fullName>
    </submittedName>
</protein>
<dbReference type="EMBL" id="JBHSJE010000014">
    <property type="protein sequence ID" value="MFC4983094.1"/>
    <property type="molecule type" value="Genomic_DNA"/>
</dbReference>
<keyword evidence="2" id="KW-1185">Reference proteome</keyword>
<organism evidence="1 2">
    <name type="scientific">Streptomyces atroolivaceus</name>
    <dbReference type="NCBI Taxonomy" id="66869"/>
    <lineage>
        <taxon>Bacteria</taxon>
        <taxon>Bacillati</taxon>
        <taxon>Actinomycetota</taxon>
        <taxon>Actinomycetes</taxon>
        <taxon>Kitasatosporales</taxon>
        <taxon>Streptomycetaceae</taxon>
        <taxon>Streptomyces</taxon>
    </lineage>
</organism>
<dbReference type="Proteomes" id="UP001595908">
    <property type="component" value="Unassembled WGS sequence"/>
</dbReference>
<sequence length="138" mass="15173">MQRLLGRAKWDAERVRDDGCDYVVDIVEAFMTAARTGDTRRMIQLLAPDSVRDTDAALLPRGARTVVIGAVDIASETAHFRHRIQAACRLTVNDKPVYLIAPGGHPLATIEISTANQKVTRITLRLARTDDHFAAALP</sequence>
<accession>A0ABV9VJ39</accession>
<reference evidence="2" key="1">
    <citation type="journal article" date="2019" name="Int. J. Syst. Evol. Microbiol.">
        <title>The Global Catalogue of Microorganisms (GCM) 10K type strain sequencing project: providing services to taxonomists for standard genome sequencing and annotation.</title>
        <authorList>
            <consortium name="The Broad Institute Genomics Platform"/>
            <consortium name="The Broad Institute Genome Sequencing Center for Infectious Disease"/>
            <person name="Wu L."/>
            <person name="Ma J."/>
        </authorList>
    </citation>
    <scope>NUCLEOTIDE SEQUENCE [LARGE SCALE GENOMIC DNA]</scope>
    <source>
        <strain evidence="2">ICMP 257</strain>
    </source>
</reference>
<dbReference type="RefSeq" id="WP_382057330.1">
    <property type="nucleotide sequence ID" value="NZ_JBHSJE010000014.1"/>
</dbReference>